<dbReference type="InterPro" id="IPR027417">
    <property type="entry name" value="P-loop_NTPase"/>
</dbReference>
<dbReference type="InterPro" id="IPR000795">
    <property type="entry name" value="T_Tr_GTP-bd_dom"/>
</dbReference>
<dbReference type="InterPro" id="IPR009000">
    <property type="entry name" value="Transl_B-barrel_sf"/>
</dbReference>
<dbReference type="InterPro" id="IPR047041">
    <property type="entry name" value="BipA_GTP-bd_dom"/>
</dbReference>
<dbReference type="EMBL" id="JACKWZ010000855">
    <property type="protein sequence ID" value="KAF9404908.1"/>
    <property type="molecule type" value="Genomic_DNA"/>
</dbReference>
<evidence type="ECO:0000256" key="2">
    <source>
        <dbReference type="ARBA" id="ARBA00022692"/>
    </source>
</evidence>
<reference evidence="6" key="1">
    <citation type="submission" date="2020-08" db="EMBL/GenBank/DDBJ databases">
        <title>Spodoptera exigua strain:BAW_Kor-Di-RS1 Genome sequencing and assembly.</title>
        <authorList>
            <person name="Kim J."/>
            <person name="Nam H.Y."/>
            <person name="Kwon M."/>
            <person name="Choi J.H."/>
            <person name="Cho S.R."/>
            <person name="Kim G.-H."/>
        </authorList>
    </citation>
    <scope>NUCLEOTIDE SEQUENCE</scope>
    <source>
        <strain evidence="6">BAW_Kor-Di-RS1</strain>
        <tissue evidence="6">Whole-body</tissue>
    </source>
</reference>
<dbReference type="CDD" id="cd03710">
    <property type="entry name" value="BipA_TypA_C"/>
    <property type="match status" value="1"/>
</dbReference>
<dbReference type="GO" id="GO:1990904">
    <property type="term" value="C:ribonucleoprotein complex"/>
    <property type="evidence" value="ECO:0007669"/>
    <property type="project" value="TreeGrafter"/>
</dbReference>
<evidence type="ECO:0000256" key="3">
    <source>
        <dbReference type="ARBA" id="ARBA00022989"/>
    </source>
</evidence>
<organism evidence="6 7">
    <name type="scientific">Spodoptera exigua</name>
    <name type="common">Beet armyworm</name>
    <name type="synonym">Noctua fulgens</name>
    <dbReference type="NCBI Taxonomy" id="7107"/>
    <lineage>
        <taxon>Eukaryota</taxon>
        <taxon>Metazoa</taxon>
        <taxon>Ecdysozoa</taxon>
        <taxon>Arthropoda</taxon>
        <taxon>Hexapoda</taxon>
        <taxon>Insecta</taxon>
        <taxon>Pterygota</taxon>
        <taxon>Neoptera</taxon>
        <taxon>Endopterygota</taxon>
        <taxon>Lepidoptera</taxon>
        <taxon>Glossata</taxon>
        <taxon>Ditrysia</taxon>
        <taxon>Noctuoidea</taxon>
        <taxon>Noctuidae</taxon>
        <taxon>Amphipyrinae</taxon>
        <taxon>Spodoptera</taxon>
    </lineage>
</organism>
<dbReference type="PROSITE" id="PS51722">
    <property type="entry name" value="G_TR_2"/>
    <property type="match status" value="1"/>
</dbReference>
<keyword evidence="2" id="KW-0812">Transmembrane</keyword>
<name>A0A835KZ67_SPOEX</name>
<dbReference type="SUPFAM" id="SSF52540">
    <property type="entry name" value="P-loop containing nucleoside triphosphate hydrolases"/>
    <property type="match status" value="1"/>
</dbReference>
<gene>
    <name evidence="6" type="ORF">HW555_014101</name>
</gene>
<dbReference type="GO" id="GO:0005829">
    <property type="term" value="C:cytosol"/>
    <property type="evidence" value="ECO:0007669"/>
    <property type="project" value="TreeGrafter"/>
</dbReference>
<dbReference type="Pfam" id="PF00679">
    <property type="entry name" value="EFG_C"/>
    <property type="match status" value="1"/>
</dbReference>
<dbReference type="FunFam" id="2.40.50.250:FF:000001">
    <property type="entry name" value="GTP-binding protein TypA"/>
    <property type="match status" value="1"/>
</dbReference>
<comment type="subcellular location">
    <subcellularLocation>
        <location evidence="1">Membrane</location>
        <topology evidence="1">Multi-pass membrane protein</topology>
    </subcellularLocation>
</comment>
<dbReference type="FunFam" id="3.30.70.870:FF:000003">
    <property type="entry name" value="GTP-binding protein TypA"/>
    <property type="match status" value="1"/>
</dbReference>
<dbReference type="Proteomes" id="UP000648187">
    <property type="component" value="Unassembled WGS sequence"/>
</dbReference>
<dbReference type="GO" id="GO:0009409">
    <property type="term" value="P:response to cold"/>
    <property type="evidence" value="ECO:0007669"/>
    <property type="project" value="UniProtKB-ARBA"/>
</dbReference>
<dbReference type="Gene3D" id="1.10.3080.10">
    <property type="entry name" value="Clc chloride channel"/>
    <property type="match status" value="2"/>
</dbReference>
<dbReference type="SUPFAM" id="SSF54980">
    <property type="entry name" value="EF-G C-terminal domain-like"/>
    <property type="match status" value="2"/>
</dbReference>
<dbReference type="InterPro" id="IPR006298">
    <property type="entry name" value="BipA"/>
</dbReference>
<keyword evidence="4" id="KW-0472">Membrane</keyword>
<dbReference type="GO" id="GO:0016020">
    <property type="term" value="C:membrane"/>
    <property type="evidence" value="ECO:0007669"/>
    <property type="project" value="UniProtKB-SubCell"/>
</dbReference>
<evidence type="ECO:0000256" key="1">
    <source>
        <dbReference type="ARBA" id="ARBA00004141"/>
    </source>
</evidence>
<dbReference type="InterPro" id="IPR001807">
    <property type="entry name" value="ClC"/>
</dbReference>
<dbReference type="SUPFAM" id="SSF50447">
    <property type="entry name" value="Translation proteins"/>
    <property type="match status" value="1"/>
</dbReference>
<dbReference type="InterPro" id="IPR042116">
    <property type="entry name" value="TypA/BipA_C"/>
</dbReference>
<evidence type="ECO:0000256" key="4">
    <source>
        <dbReference type="ARBA" id="ARBA00023136"/>
    </source>
</evidence>
<dbReference type="FunFam" id="3.30.70.240:FF:000002">
    <property type="entry name" value="GTP-binding protein TypA"/>
    <property type="match status" value="1"/>
</dbReference>
<dbReference type="InterPro" id="IPR048876">
    <property type="entry name" value="BipA_C"/>
</dbReference>
<dbReference type="NCBIfam" id="TIGR01394">
    <property type="entry name" value="TypA_BipA"/>
    <property type="match status" value="1"/>
</dbReference>
<protein>
    <recommendedName>
        <fullName evidence="5">Tr-type G domain-containing protein</fullName>
    </recommendedName>
</protein>
<dbReference type="GO" id="GO:0005525">
    <property type="term" value="F:GTP binding"/>
    <property type="evidence" value="ECO:0007669"/>
    <property type="project" value="InterPro"/>
</dbReference>
<feature type="domain" description="Tr-type G" evidence="5">
    <location>
        <begin position="247"/>
        <end position="444"/>
    </location>
</feature>
<accession>A0A835KZ67</accession>
<dbReference type="InterPro" id="IPR005225">
    <property type="entry name" value="Small_GTP-bd"/>
</dbReference>
<dbReference type="CDD" id="cd01891">
    <property type="entry name" value="TypA_BipA"/>
    <property type="match status" value="1"/>
</dbReference>
<dbReference type="SUPFAM" id="SSF158504">
    <property type="entry name" value="BH2638-like"/>
    <property type="match status" value="1"/>
</dbReference>
<comment type="caution">
    <text evidence="6">The sequence shown here is derived from an EMBL/GenBank/DDBJ whole genome shotgun (WGS) entry which is preliminary data.</text>
</comment>
<dbReference type="InterPro" id="IPR004161">
    <property type="entry name" value="EFTu-like_2"/>
</dbReference>
<dbReference type="GO" id="GO:0042254">
    <property type="term" value="P:ribosome biogenesis"/>
    <property type="evidence" value="ECO:0007669"/>
    <property type="project" value="UniProtKB-ARBA"/>
</dbReference>
<dbReference type="SMART" id="SM00838">
    <property type="entry name" value="EFG_C"/>
    <property type="match status" value="1"/>
</dbReference>
<dbReference type="NCBIfam" id="TIGR00231">
    <property type="entry name" value="small_GTP"/>
    <property type="match status" value="1"/>
</dbReference>
<dbReference type="Pfam" id="PF00009">
    <property type="entry name" value="GTP_EFTU"/>
    <property type="match status" value="1"/>
</dbReference>
<dbReference type="GO" id="GO:0010467">
    <property type="term" value="P:gene expression"/>
    <property type="evidence" value="ECO:0007669"/>
    <property type="project" value="UniProtKB-ARBA"/>
</dbReference>
<dbReference type="InterPro" id="IPR000640">
    <property type="entry name" value="EFG_V-like"/>
</dbReference>
<evidence type="ECO:0000313" key="7">
    <source>
        <dbReference type="Proteomes" id="UP000648187"/>
    </source>
</evidence>
<dbReference type="FunFam" id="2.40.30.10:FF:000016">
    <property type="entry name" value="GTP-binding protein TypA"/>
    <property type="match status" value="1"/>
</dbReference>
<sequence length="850" mass="93860">MGFGAFFAFLYKRYGGNSIYGNNLVINKANGGEDNIPLRLVPLTLFSTIASHLFGASVGREGTAVQMGGAVTNEIGRIFRLNKVEREIVIICGISAGFSSVFGTPLAGAGFQGGEVTPLFEIGATLGSSLALLLHISIPFLAGLGFIGVFSGATNTPIACFIMGIELFGSEAALSGVMKDYQYPLDLDWTTNEMVVVTNMWTAVEKVYESGLEITAFLKTYKQFKEVVKSIGEEKRLGNEFERVSGEDIRNVAIIAHVDHGKTTLVDELLKQSQTLDGHTQLQERAMDSNAIESERGITILAKNTAVEYNGTRINILDTPGHADFGGEVERIMKMVDGVVLVVDAYEGTMPQTRFVLKKALEQKVTPIVVVNKIDKPSARPEHVVDEVLELFIELGADDDQLDFPVVYASALNGTSSDSDNPEDQEPTMAPIFDQIIEHVPAPVDNSDEPLQFQVSLLDYNDYVGRIGIGRVFRGTMKVGDQVALMKLDGSVKNFRVTKIFGFFGLQRVEITEAKAGDLIAVSGMEDIFVGETVADVNHQEALPILHIDEPTLQMTFLVNNSPFAGREGKFVTARKIEERLMAELQTDVSLRVEPIAPDAWTVSGRGELHLSILIENMRREGYELQVSRPEVIEREIEGVKCEPFERVQIDTPEEYMGSVIESLSLRKGEMQDMIHTAPARGLIGYTTEFLSMTRGYGIMHHTFDQYLPMIQGTIGGRHQGALVSIDTGKATTYSIMSIEERGTVFVEPTTEVYEGMIIGENNRDNDLTVNITKAKQMTNVRSATKDQTSVIKKPKKLTLEESLEFLNEDEYCEVTPESIRLRKQILNKNEREKANFKGEIGKEVINSEK</sequence>
<dbReference type="GO" id="GO:0003924">
    <property type="term" value="F:GTPase activity"/>
    <property type="evidence" value="ECO:0007669"/>
    <property type="project" value="InterPro"/>
</dbReference>
<dbReference type="PANTHER" id="PTHR42908:SF8">
    <property type="entry name" value="TR-TYPE G DOMAIN-CONTAINING PROTEIN"/>
    <property type="match status" value="1"/>
</dbReference>
<dbReference type="AlphaFoldDB" id="A0A835KZ67"/>
<dbReference type="InterPro" id="IPR047043">
    <property type="entry name" value="BipA_III"/>
</dbReference>
<dbReference type="Gene3D" id="2.40.30.10">
    <property type="entry name" value="Translation factors"/>
    <property type="match status" value="1"/>
</dbReference>
<dbReference type="GO" id="GO:0015108">
    <property type="term" value="F:chloride transmembrane transporter activity"/>
    <property type="evidence" value="ECO:0007669"/>
    <property type="project" value="InterPro"/>
</dbReference>
<evidence type="ECO:0000259" key="5">
    <source>
        <dbReference type="PROSITE" id="PS51722"/>
    </source>
</evidence>
<dbReference type="CDD" id="cd16263">
    <property type="entry name" value="BipA_III"/>
    <property type="match status" value="1"/>
</dbReference>
<proteinExistence type="inferred from homology"/>
<dbReference type="Gene3D" id="3.30.70.870">
    <property type="entry name" value="Elongation Factor G (Translational Gtpase), domain 3"/>
    <property type="match status" value="1"/>
</dbReference>
<dbReference type="Gene3D" id="3.40.50.300">
    <property type="entry name" value="P-loop containing nucleotide triphosphate hydrolases"/>
    <property type="match status" value="1"/>
</dbReference>
<dbReference type="InterPro" id="IPR023324">
    <property type="entry name" value="BH2638-like_sf"/>
</dbReference>
<dbReference type="SUPFAM" id="SSF81340">
    <property type="entry name" value="Clc chloride channel"/>
    <property type="match status" value="2"/>
</dbReference>
<dbReference type="CDD" id="cd03691">
    <property type="entry name" value="BipA_TypA_II"/>
    <property type="match status" value="1"/>
</dbReference>
<keyword evidence="3" id="KW-1133">Transmembrane helix</keyword>
<dbReference type="Gene3D" id="2.40.50.250">
    <property type="entry name" value="bipa protein"/>
    <property type="match status" value="1"/>
</dbReference>
<dbReference type="InterPro" id="IPR035651">
    <property type="entry name" value="BipA_V"/>
</dbReference>
<dbReference type="PANTHER" id="PTHR42908">
    <property type="entry name" value="TRANSLATION ELONGATION FACTOR-RELATED"/>
    <property type="match status" value="1"/>
</dbReference>
<dbReference type="Pfam" id="PF00654">
    <property type="entry name" value="Voltage_CLC"/>
    <property type="match status" value="1"/>
</dbReference>
<dbReference type="HAMAP" id="MF_00849">
    <property type="entry name" value="BipA"/>
    <property type="match status" value="1"/>
</dbReference>
<dbReference type="Pfam" id="PF03144">
    <property type="entry name" value="GTP_EFTU_D2"/>
    <property type="match status" value="1"/>
</dbReference>
<dbReference type="InterPro" id="IPR035647">
    <property type="entry name" value="EFG_III/V"/>
</dbReference>
<dbReference type="Gene3D" id="3.30.70.240">
    <property type="match status" value="1"/>
</dbReference>
<dbReference type="InterPro" id="IPR047042">
    <property type="entry name" value="BipA_II"/>
</dbReference>
<dbReference type="FunFam" id="3.40.50.300:FF:000055">
    <property type="entry name" value="GTP-binding protein TypA"/>
    <property type="match status" value="1"/>
</dbReference>
<dbReference type="Pfam" id="PF21018">
    <property type="entry name" value="BipA_C"/>
    <property type="match status" value="1"/>
</dbReference>
<dbReference type="PRINTS" id="PR00315">
    <property type="entry name" value="ELONGATNFCT"/>
</dbReference>
<keyword evidence="7" id="KW-1185">Reference proteome</keyword>
<evidence type="ECO:0000313" key="6">
    <source>
        <dbReference type="EMBL" id="KAF9404908.1"/>
    </source>
</evidence>
<dbReference type="InterPro" id="IPR014743">
    <property type="entry name" value="Cl-channel_core"/>
</dbReference>